<name>G0EG96_PYRF1</name>
<sequence length="212" mass="24013">MCKPIAAGCLLHIVGVSVASGVDATRLEEPLPKPSRDPLGYASARTLEAILEALLALEYIREGYTRNAAGKAFQAWRALTAALLVLEKSRITSLLESSAEKRWLTERAVPRVPTSRLKRLAMLLEEVGYRYYSPLTDKALDLYDYQYHGPDPDLELSKYRSREEAVSDIIYLLERLVEIISDRLKPVLVEKRVWSSMHEEALETLRERLKGV</sequence>
<dbReference type="AlphaFoldDB" id="G0EG96"/>
<dbReference type="KEGG" id="pfm:Pyrfu_1262"/>
<evidence type="ECO:0000313" key="2">
    <source>
        <dbReference type="Proteomes" id="UP000001037"/>
    </source>
</evidence>
<evidence type="ECO:0000313" key="1">
    <source>
        <dbReference type="EMBL" id="AEM39121.1"/>
    </source>
</evidence>
<gene>
    <name evidence="1" type="ordered locus">Pyrfu_1262</name>
</gene>
<proteinExistence type="predicted"/>
<dbReference type="Proteomes" id="UP000001037">
    <property type="component" value="Chromosome"/>
</dbReference>
<dbReference type="InterPro" id="IPR010268">
    <property type="entry name" value="PaREP1"/>
</dbReference>
<dbReference type="EMBL" id="CP002838">
    <property type="protein sequence ID" value="AEM39121.1"/>
    <property type="molecule type" value="Genomic_DNA"/>
</dbReference>
<dbReference type="HOGENOM" id="CLU_118419_0_0_2"/>
<organism evidence="1 2">
    <name type="scientific">Pyrolobus fumarii (strain DSM 11204 / 1A)</name>
    <dbReference type="NCBI Taxonomy" id="694429"/>
    <lineage>
        <taxon>Archaea</taxon>
        <taxon>Thermoproteota</taxon>
        <taxon>Thermoprotei</taxon>
        <taxon>Desulfurococcales</taxon>
        <taxon>Pyrodictiaceae</taxon>
        <taxon>Pyrolobus</taxon>
    </lineage>
</organism>
<reference evidence="1 2" key="1">
    <citation type="journal article" date="2011" name="Stand. Genomic Sci.">
        <title>Complete genome sequence of the hyperthermophilic chemolithoautotroph Pyrolobus fumarii type strain (1A).</title>
        <authorList>
            <person name="Anderson I."/>
            <person name="Goker M."/>
            <person name="Nolan M."/>
            <person name="Lucas S."/>
            <person name="Hammon N."/>
            <person name="Deshpande S."/>
            <person name="Cheng J.F."/>
            <person name="Tapia R."/>
            <person name="Han C."/>
            <person name="Goodwin L."/>
            <person name="Pitluck S."/>
            <person name="Huntemann M."/>
            <person name="Liolios K."/>
            <person name="Ivanova N."/>
            <person name="Pagani I."/>
            <person name="Mavromatis K."/>
            <person name="Ovchinikova G."/>
            <person name="Pati A."/>
            <person name="Chen A."/>
            <person name="Palaniappan K."/>
            <person name="Land M."/>
            <person name="Hauser L."/>
            <person name="Brambilla E.M."/>
            <person name="Huber H."/>
            <person name="Yasawong M."/>
            <person name="Rohde M."/>
            <person name="Spring S."/>
            <person name="Abt B."/>
            <person name="Sikorski J."/>
            <person name="Wirth R."/>
            <person name="Detter J.C."/>
            <person name="Woyke T."/>
            <person name="Bristow J."/>
            <person name="Eisen J.A."/>
            <person name="Markowitz V."/>
            <person name="Hugenholtz P."/>
            <person name="Kyrpides N.C."/>
            <person name="Klenk H.P."/>
            <person name="Lapidus A."/>
        </authorList>
    </citation>
    <scope>NUCLEOTIDE SEQUENCE [LARGE SCALE GENOMIC DNA]</scope>
    <source>
        <strain evidence="2">DSM 11204 / 1A</strain>
    </source>
</reference>
<accession>G0EG96</accession>
<dbReference type="eggNOG" id="arCOG03712">
    <property type="taxonomic scope" value="Archaea"/>
</dbReference>
<dbReference type="GeneID" id="11138445"/>
<dbReference type="Pfam" id="PF05942">
    <property type="entry name" value="PaREP1"/>
    <property type="match status" value="1"/>
</dbReference>
<keyword evidence="2" id="KW-1185">Reference proteome</keyword>
<dbReference type="RefSeq" id="WP_014026798.1">
    <property type="nucleotide sequence ID" value="NC_015931.1"/>
</dbReference>
<dbReference type="InParanoid" id="G0EG96"/>
<protein>
    <submittedName>
        <fullName evidence="1">PaREP1 family protein</fullName>
    </submittedName>
</protein>